<dbReference type="AlphaFoldDB" id="A0A0E0IWX3"/>
<dbReference type="PANTHER" id="PTHR35297">
    <property type="entry name" value="PROTEIN, PUTATIVE-RELATED"/>
    <property type="match status" value="1"/>
</dbReference>
<evidence type="ECO:0000313" key="3">
    <source>
        <dbReference type="Proteomes" id="UP000006591"/>
    </source>
</evidence>
<evidence type="ECO:0000256" key="1">
    <source>
        <dbReference type="SAM" id="MobiDB-lite"/>
    </source>
</evidence>
<dbReference type="HOGENOM" id="CLU_1707060_0_0_1"/>
<dbReference type="Gramene" id="ONIVA10G22090.1">
    <property type="protein sequence ID" value="ONIVA10G22090.1"/>
    <property type="gene ID" value="ONIVA10G22090"/>
</dbReference>
<evidence type="ECO:0000313" key="2">
    <source>
        <dbReference type="EnsemblPlants" id="ONIVA10G22090.1"/>
    </source>
</evidence>
<reference evidence="2" key="1">
    <citation type="submission" date="2015-04" db="UniProtKB">
        <authorList>
            <consortium name="EnsemblPlants"/>
        </authorList>
    </citation>
    <scope>IDENTIFICATION</scope>
    <source>
        <strain evidence="2">SL10</strain>
    </source>
</reference>
<accession>A0A0E0IWX3</accession>
<proteinExistence type="predicted"/>
<keyword evidence="3" id="KW-1185">Reference proteome</keyword>
<feature type="region of interest" description="Disordered" evidence="1">
    <location>
        <begin position="71"/>
        <end position="108"/>
    </location>
</feature>
<reference evidence="2" key="2">
    <citation type="submission" date="2018-04" db="EMBL/GenBank/DDBJ databases">
        <title>OnivRS2 (Oryza nivara Reference Sequence Version 2).</title>
        <authorList>
            <person name="Zhang J."/>
            <person name="Kudrna D."/>
            <person name="Lee S."/>
            <person name="Talag J."/>
            <person name="Rajasekar S."/>
            <person name="Welchert J."/>
            <person name="Hsing Y.-I."/>
            <person name="Wing R.A."/>
        </authorList>
    </citation>
    <scope>NUCLEOTIDE SEQUENCE [LARGE SCALE GENOMIC DNA]</scope>
</reference>
<organism evidence="2">
    <name type="scientific">Oryza nivara</name>
    <name type="common">Indian wild rice</name>
    <name type="synonym">Oryza sativa f. spontanea</name>
    <dbReference type="NCBI Taxonomy" id="4536"/>
    <lineage>
        <taxon>Eukaryota</taxon>
        <taxon>Viridiplantae</taxon>
        <taxon>Streptophyta</taxon>
        <taxon>Embryophyta</taxon>
        <taxon>Tracheophyta</taxon>
        <taxon>Spermatophyta</taxon>
        <taxon>Magnoliopsida</taxon>
        <taxon>Liliopsida</taxon>
        <taxon>Poales</taxon>
        <taxon>Poaceae</taxon>
        <taxon>BOP clade</taxon>
        <taxon>Oryzoideae</taxon>
        <taxon>Oryzeae</taxon>
        <taxon>Oryzinae</taxon>
        <taxon>Oryza</taxon>
    </lineage>
</organism>
<name>A0A0E0IWX3_ORYNI</name>
<dbReference type="PANTHER" id="PTHR35297:SF2">
    <property type="entry name" value="PROTEIN, PUTATIVE-RELATED"/>
    <property type="match status" value="1"/>
</dbReference>
<dbReference type="EnsemblPlants" id="ONIVA10G22090.1">
    <property type="protein sequence ID" value="ONIVA10G22090.1"/>
    <property type="gene ID" value="ONIVA10G22090"/>
</dbReference>
<dbReference type="eggNOG" id="ENOG502R73Y">
    <property type="taxonomic scope" value="Eukaryota"/>
</dbReference>
<protein>
    <submittedName>
        <fullName evidence="2">Uncharacterized protein</fullName>
    </submittedName>
</protein>
<feature type="region of interest" description="Disordered" evidence="1">
    <location>
        <begin position="1"/>
        <end position="38"/>
    </location>
</feature>
<dbReference type="Proteomes" id="UP000006591">
    <property type="component" value="Chromosome 10"/>
</dbReference>
<sequence length="155" mass="15881">MQRLSVGSAGGKPRLLEGGAAAGEEEEEEEKAGKAGRAAPDRSIHIIPVLTLLCFLVLFLLSHDPASSSLAIATGRGNDGVHRPQRRRPPPVKAGAEAGPRPKDGDGAAAAALTAKAKAGCDVSAAQLAVGSVVGIEDPSHFFFFGEEADFDRSG</sequence>